<keyword evidence="5" id="KW-0482">Metalloprotease</keyword>
<feature type="domain" description="MPN" evidence="7">
    <location>
        <begin position="109"/>
        <end position="231"/>
    </location>
</feature>
<dbReference type="Pfam" id="PF04002">
    <property type="entry name" value="RadC"/>
    <property type="match status" value="1"/>
</dbReference>
<dbReference type="SUPFAM" id="SSF47781">
    <property type="entry name" value="RuvA domain 2-like"/>
    <property type="match status" value="1"/>
</dbReference>
<dbReference type="PANTHER" id="PTHR30471">
    <property type="entry name" value="DNA REPAIR PROTEIN RADC"/>
    <property type="match status" value="1"/>
</dbReference>
<keyword evidence="4" id="KW-0862">Zinc</keyword>
<dbReference type="PROSITE" id="PS50249">
    <property type="entry name" value="MPN"/>
    <property type="match status" value="1"/>
</dbReference>
<dbReference type="InterPro" id="IPR046778">
    <property type="entry name" value="UPF0758_N"/>
</dbReference>
<evidence type="ECO:0000313" key="9">
    <source>
        <dbReference type="Proteomes" id="UP000249739"/>
    </source>
</evidence>
<organism evidence="8 9">
    <name type="scientific">Micavibrio aeruginosavorus</name>
    <dbReference type="NCBI Taxonomy" id="349221"/>
    <lineage>
        <taxon>Bacteria</taxon>
        <taxon>Pseudomonadati</taxon>
        <taxon>Bdellovibrionota</taxon>
        <taxon>Bdellovibrionia</taxon>
        <taxon>Bdellovibrionales</taxon>
        <taxon>Pseudobdellovibrionaceae</taxon>
        <taxon>Micavibrio</taxon>
    </lineage>
</organism>
<evidence type="ECO:0000259" key="7">
    <source>
        <dbReference type="PROSITE" id="PS50249"/>
    </source>
</evidence>
<dbReference type="NCBIfam" id="TIGR00608">
    <property type="entry name" value="radc"/>
    <property type="match status" value="1"/>
</dbReference>
<dbReference type="GO" id="GO:0008237">
    <property type="term" value="F:metallopeptidase activity"/>
    <property type="evidence" value="ECO:0007669"/>
    <property type="project" value="UniProtKB-KW"/>
</dbReference>
<evidence type="ECO:0000256" key="4">
    <source>
        <dbReference type="ARBA" id="ARBA00022833"/>
    </source>
</evidence>
<dbReference type="GO" id="GO:0006508">
    <property type="term" value="P:proteolysis"/>
    <property type="evidence" value="ECO:0007669"/>
    <property type="project" value="UniProtKB-KW"/>
</dbReference>
<dbReference type="Gene3D" id="3.40.140.10">
    <property type="entry name" value="Cytidine Deaminase, domain 2"/>
    <property type="match status" value="1"/>
</dbReference>
<evidence type="ECO:0000256" key="3">
    <source>
        <dbReference type="ARBA" id="ARBA00022801"/>
    </source>
</evidence>
<accession>A0A2W5HNL2</accession>
<dbReference type="PANTHER" id="PTHR30471:SF3">
    <property type="entry name" value="UPF0758 PROTEIN YEES-RELATED"/>
    <property type="match status" value="1"/>
</dbReference>
<dbReference type="PROSITE" id="PS01302">
    <property type="entry name" value="UPF0758"/>
    <property type="match status" value="1"/>
</dbReference>
<dbReference type="GO" id="GO:0046872">
    <property type="term" value="F:metal ion binding"/>
    <property type="evidence" value="ECO:0007669"/>
    <property type="project" value="UniProtKB-KW"/>
</dbReference>
<keyword evidence="1" id="KW-0645">Protease</keyword>
<dbReference type="Proteomes" id="UP000249739">
    <property type="component" value="Unassembled WGS sequence"/>
</dbReference>
<proteinExistence type="inferred from homology"/>
<dbReference type="EMBL" id="QFOT01000073">
    <property type="protein sequence ID" value="PZP55369.1"/>
    <property type="molecule type" value="Genomic_DNA"/>
</dbReference>
<comment type="caution">
    <text evidence="8">The sequence shown here is derived from an EMBL/GenBank/DDBJ whole genome shotgun (WGS) entry which is preliminary data.</text>
</comment>
<dbReference type="InterPro" id="IPR025657">
    <property type="entry name" value="RadC_JAB"/>
</dbReference>
<evidence type="ECO:0000256" key="6">
    <source>
        <dbReference type="RuleBase" id="RU003797"/>
    </source>
</evidence>
<sequence length="231" mass="26067">MSEAALKEETPHYSGHRDRLRQRFLKSGIDALQDYEILELILFSAIPRRDVKPLAKSLIQNFGSFQSVIHASANQLISFGLSENTAVAIKIIQATSLHLMKQDLLKRPILNSWNKLIDYLQATMAREQKEHFRLLFLNKKNELIADEIQQSGTVDHTPAYPREIMKRALELGATALILAHNHPSGDPTPSKADIEMTEEIIEAGRPFSIVIHDHVIVSRNGTNSMRNMGLI</sequence>
<evidence type="ECO:0000256" key="2">
    <source>
        <dbReference type="ARBA" id="ARBA00022723"/>
    </source>
</evidence>
<dbReference type="CDD" id="cd08071">
    <property type="entry name" value="MPN_DUF2466"/>
    <property type="match status" value="1"/>
</dbReference>
<protein>
    <recommendedName>
        <fullName evidence="7">MPN domain-containing protein</fullName>
    </recommendedName>
</protein>
<dbReference type="InterPro" id="IPR010994">
    <property type="entry name" value="RuvA_2-like"/>
</dbReference>
<evidence type="ECO:0000313" key="8">
    <source>
        <dbReference type="EMBL" id="PZP55369.1"/>
    </source>
</evidence>
<name>A0A2W5HNL2_9BACT</name>
<dbReference type="NCBIfam" id="NF000642">
    <property type="entry name" value="PRK00024.1"/>
    <property type="match status" value="1"/>
</dbReference>
<dbReference type="InterPro" id="IPR001405">
    <property type="entry name" value="UPF0758"/>
</dbReference>
<dbReference type="AlphaFoldDB" id="A0A2W5HNL2"/>
<dbReference type="Pfam" id="PF20582">
    <property type="entry name" value="UPF0758_N"/>
    <property type="match status" value="1"/>
</dbReference>
<keyword evidence="3" id="KW-0378">Hydrolase</keyword>
<evidence type="ECO:0000256" key="5">
    <source>
        <dbReference type="ARBA" id="ARBA00023049"/>
    </source>
</evidence>
<gene>
    <name evidence="8" type="ORF">DI586_07135</name>
</gene>
<keyword evidence="2" id="KW-0479">Metal-binding</keyword>
<comment type="similarity">
    <text evidence="6">Belongs to the UPF0758 family.</text>
</comment>
<dbReference type="SUPFAM" id="SSF102712">
    <property type="entry name" value="JAB1/MPN domain"/>
    <property type="match status" value="1"/>
</dbReference>
<reference evidence="8 9" key="1">
    <citation type="submission" date="2017-08" db="EMBL/GenBank/DDBJ databases">
        <title>Infants hospitalized years apart are colonized by the same room-sourced microbial strains.</title>
        <authorList>
            <person name="Brooks B."/>
            <person name="Olm M.R."/>
            <person name="Firek B.A."/>
            <person name="Baker R."/>
            <person name="Thomas B.C."/>
            <person name="Morowitz M.J."/>
            <person name="Banfield J.F."/>
        </authorList>
    </citation>
    <scope>NUCLEOTIDE SEQUENCE [LARGE SCALE GENOMIC DNA]</scope>
    <source>
        <strain evidence="8">S2_006_000_R2_64</strain>
    </source>
</reference>
<evidence type="ECO:0000256" key="1">
    <source>
        <dbReference type="ARBA" id="ARBA00022670"/>
    </source>
</evidence>
<dbReference type="InterPro" id="IPR020891">
    <property type="entry name" value="UPF0758_CS"/>
</dbReference>
<dbReference type="InterPro" id="IPR037518">
    <property type="entry name" value="MPN"/>
</dbReference>